<feature type="domain" description="Response regulatory" evidence="3">
    <location>
        <begin position="3"/>
        <end position="120"/>
    </location>
</feature>
<dbReference type="PROSITE" id="PS50110">
    <property type="entry name" value="RESPONSE_REGULATORY"/>
    <property type="match status" value="1"/>
</dbReference>
<dbReference type="Pfam" id="PF00072">
    <property type="entry name" value="Response_reg"/>
    <property type="match status" value="1"/>
</dbReference>
<name>A0ABV6YZJ9_UNCC1</name>
<evidence type="ECO:0000256" key="1">
    <source>
        <dbReference type="ARBA" id="ARBA00022553"/>
    </source>
</evidence>
<comment type="caution">
    <text evidence="4">The sequence shown here is derived from an EMBL/GenBank/DDBJ whole genome shotgun (WGS) entry which is preliminary data.</text>
</comment>
<dbReference type="PANTHER" id="PTHR44591:SF25">
    <property type="entry name" value="CHEMOTAXIS TWO-COMPONENT RESPONSE REGULATOR"/>
    <property type="match status" value="1"/>
</dbReference>
<gene>
    <name evidence="4" type="ORF">ACFL27_15575</name>
</gene>
<sequence length="122" mass="13914">MKKILIVEDSSTMRNLLQFSLSRIKNVEITASVHGVDALRKISKSFFDLIITDINMPFMDGLKLIRSVKEKKEYSEVPIIIITTRGQDEDRERGLRLGASAYLSKPVKTFELLKVVRGFLDV</sequence>
<dbReference type="InterPro" id="IPR001789">
    <property type="entry name" value="Sig_transdc_resp-reg_receiver"/>
</dbReference>
<dbReference type="SUPFAM" id="SSF52172">
    <property type="entry name" value="CheY-like"/>
    <property type="match status" value="1"/>
</dbReference>
<dbReference type="InterPro" id="IPR011006">
    <property type="entry name" value="CheY-like_superfamily"/>
</dbReference>
<keyword evidence="5" id="KW-1185">Reference proteome</keyword>
<dbReference type="Proteomes" id="UP001594351">
    <property type="component" value="Unassembled WGS sequence"/>
</dbReference>
<dbReference type="InterPro" id="IPR050595">
    <property type="entry name" value="Bact_response_regulator"/>
</dbReference>
<evidence type="ECO:0000313" key="5">
    <source>
        <dbReference type="Proteomes" id="UP001594351"/>
    </source>
</evidence>
<evidence type="ECO:0000259" key="3">
    <source>
        <dbReference type="PROSITE" id="PS50110"/>
    </source>
</evidence>
<dbReference type="SMART" id="SM00448">
    <property type="entry name" value="REC"/>
    <property type="match status" value="1"/>
</dbReference>
<dbReference type="Gene3D" id="3.40.50.2300">
    <property type="match status" value="1"/>
</dbReference>
<dbReference type="EMBL" id="JBHPBY010000207">
    <property type="protein sequence ID" value="MFC1851610.1"/>
    <property type="molecule type" value="Genomic_DNA"/>
</dbReference>
<proteinExistence type="predicted"/>
<evidence type="ECO:0000313" key="4">
    <source>
        <dbReference type="EMBL" id="MFC1851610.1"/>
    </source>
</evidence>
<feature type="modified residue" description="4-aspartylphosphate" evidence="2">
    <location>
        <position position="53"/>
    </location>
</feature>
<protein>
    <submittedName>
        <fullName evidence="4">Response regulator</fullName>
    </submittedName>
</protein>
<dbReference type="PANTHER" id="PTHR44591">
    <property type="entry name" value="STRESS RESPONSE REGULATOR PROTEIN 1"/>
    <property type="match status" value="1"/>
</dbReference>
<evidence type="ECO:0000256" key="2">
    <source>
        <dbReference type="PROSITE-ProRule" id="PRU00169"/>
    </source>
</evidence>
<accession>A0ABV6YZJ9</accession>
<organism evidence="4 5">
    <name type="scientific">candidate division CSSED10-310 bacterium</name>
    <dbReference type="NCBI Taxonomy" id="2855610"/>
    <lineage>
        <taxon>Bacteria</taxon>
        <taxon>Bacteria division CSSED10-310</taxon>
    </lineage>
</organism>
<keyword evidence="1 2" id="KW-0597">Phosphoprotein</keyword>
<reference evidence="4 5" key="1">
    <citation type="submission" date="2024-09" db="EMBL/GenBank/DDBJ databases">
        <title>Laminarin stimulates single cell rates of sulfate reduction while oxygen inhibits transcriptomic activity in coastal marine sediment.</title>
        <authorList>
            <person name="Lindsay M."/>
            <person name="Orcutt B."/>
            <person name="Emerson D."/>
            <person name="Stepanauskas R."/>
            <person name="D'Angelo T."/>
        </authorList>
    </citation>
    <scope>NUCLEOTIDE SEQUENCE [LARGE SCALE GENOMIC DNA]</scope>
    <source>
        <strain evidence="4">SAG AM-311-K15</strain>
    </source>
</reference>